<reference evidence="2" key="1">
    <citation type="submission" date="2020-01" db="EMBL/GenBank/DDBJ databases">
        <authorList>
            <person name="Meier V. D."/>
            <person name="Meier V D."/>
        </authorList>
    </citation>
    <scope>NUCLEOTIDE SEQUENCE</scope>
    <source>
        <strain evidence="2">HLG_WM_MAG_10</strain>
    </source>
</reference>
<dbReference type="EC" id="4.4.1.5" evidence="2"/>
<dbReference type="AlphaFoldDB" id="A0A6S6TWX6"/>
<dbReference type="PANTHER" id="PTHR34109">
    <property type="entry name" value="BNAUNNG04460D PROTEIN-RELATED"/>
    <property type="match status" value="1"/>
</dbReference>
<dbReference type="Gene3D" id="3.10.180.10">
    <property type="entry name" value="2,3-Dihydroxybiphenyl 1,2-Dioxygenase, domain 1"/>
    <property type="match status" value="1"/>
</dbReference>
<gene>
    <name evidence="2" type="ORF">HELGO_WM19220</name>
</gene>
<organism evidence="2">
    <name type="scientific">uncultured Aureispira sp</name>
    <dbReference type="NCBI Taxonomy" id="1331704"/>
    <lineage>
        <taxon>Bacteria</taxon>
        <taxon>Pseudomonadati</taxon>
        <taxon>Bacteroidota</taxon>
        <taxon>Saprospiria</taxon>
        <taxon>Saprospirales</taxon>
        <taxon>Saprospiraceae</taxon>
        <taxon>Aureispira</taxon>
        <taxon>environmental samples</taxon>
    </lineage>
</organism>
<dbReference type="EMBL" id="CACVAQ010000334">
    <property type="protein sequence ID" value="CAA6823905.1"/>
    <property type="molecule type" value="Genomic_DNA"/>
</dbReference>
<accession>A0A6S6TWX6</accession>
<feature type="domain" description="VOC" evidence="1">
    <location>
        <begin position="4"/>
        <end position="129"/>
    </location>
</feature>
<dbReference type="GO" id="GO:0004462">
    <property type="term" value="F:lactoylglutathione lyase activity"/>
    <property type="evidence" value="ECO:0007669"/>
    <property type="project" value="UniProtKB-EC"/>
</dbReference>
<protein>
    <submittedName>
        <fullName evidence="2">Lactoylglutathione lyase (EC)</fullName>
        <ecNumber evidence="2">4.4.1.5</ecNumber>
    </submittedName>
</protein>
<dbReference type="SUPFAM" id="SSF54593">
    <property type="entry name" value="Glyoxalase/Bleomycin resistance protein/Dihydroxybiphenyl dioxygenase"/>
    <property type="match status" value="1"/>
</dbReference>
<keyword evidence="2" id="KW-0456">Lyase</keyword>
<evidence type="ECO:0000313" key="2">
    <source>
        <dbReference type="EMBL" id="CAA6823905.1"/>
    </source>
</evidence>
<dbReference type="InterPro" id="IPR037523">
    <property type="entry name" value="VOC_core"/>
</dbReference>
<dbReference type="Pfam" id="PF12681">
    <property type="entry name" value="Glyoxalase_2"/>
    <property type="match status" value="1"/>
</dbReference>
<evidence type="ECO:0000259" key="1">
    <source>
        <dbReference type="PROSITE" id="PS51819"/>
    </source>
</evidence>
<dbReference type="InterPro" id="IPR025870">
    <property type="entry name" value="Glyoxalase-like_dom"/>
</dbReference>
<sequence length="132" mass="14908">MDIQYAYTILYVQDVPQTIEFYHKVFGFEEKFTTPEKDYGEIISGATTISFANLELATSNFKPEFSVSSLDQKPFGIELAFTTSDVRKLLDLALEHGAVQLAELQVKPWGQEVAYVRDLNGFIIEICTPMKG</sequence>
<dbReference type="InterPro" id="IPR029068">
    <property type="entry name" value="Glyas_Bleomycin-R_OHBP_Dase"/>
</dbReference>
<proteinExistence type="predicted"/>
<name>A0A6S6TWX6_9BACT</name>
<dbReference type="PROSITE" id="PS51819">
    <property type="entry name" value="VOC"/>
    <property type="match status" value="1"/>
</dbReference>